<dbReference type="eggNOG" id="COG0456">
    <property type="taxonomic scope" value="Bacteria"/>
</dbReference>
<evidence type="ECO:0000313" key="4">
    <source>
        <dbReference type="EMBL" id="KCZ99344.1"/>
    </source>
</evidence>
<dbReference type="SUPFAM" id="SSF55729">
    <property type="entry name" value="Acyl-CoA N-acyltransferases (Nat)"/>
    <property type="match status" value="1"/>
</dbReference>
<dbReference type="OrthoDB" id="9797417at2"/>
<dbReference type="InterPro" id="IPR050832">
    <property type="entry name" value="Bact_Acetyltransf"/>
</dbReference>
<sequence>MQTDHAASQLTVRHAVPGDLSALVALSQKTFTDKFGHLYHPEDLASFLEDSHGTAAYAAWLTDPRNLIRVAETETGVLAAYLLCSPLSLPADNAQPGAVELKRLYVDTPLQGRGLGSRFVDEALSWARGQSAPEVYLSVYSENEGAQRLYARYGWEKVGDFIFPVGRHEDLEYLLRLAL</sequence>
<dbReference type="Pfam" id="PF00583">
    <property type="entry name" value="Acetyltransf_1"/>
    <property type="match status" value="1"/>
</dbReference>
<protein>
    <submittedName>
        <fullName evidence="4">Acetyltransferase</fullName>
    </submittedName>
</protein>
<reference evidence="4 5" key="1">
    <citation type="journal article" date="2014" name="Antonie Van Leeuwenhoek">
        <title>Hyphomonas beringensis sp. nov. and Hyphomonas chukchiensis sp. nov., isolated from surface seawater of the Bering Sea and Chukchi Sea.</title>
        <authorList>
            <person name="Li C."/>
            <person name="Lai Q."/>
            <person name="Li G."/>
            <person name="Dong C."/>
            <person name="Wang J."/>
            <person name="Liao Y."/>
            <person name="Shao Z."/>
        </authorList>
    </citation>
    <scope>NUCLEOTIDE SEQUENCE [LARGE SCALE GENOMIC DNA]</scope>
    <source>
        <strain evidence="4 5">PS728</strain>
    </source>
</reference>
<name>A0A062VG04_9PROT</name>
<accession>A0A062VG04</accession>
<dbReference type="RefSeq" id="WP_035595544.1">
    <property type="nucleotide sequence ID" value="NZ_ARYM01000005.1"/>
</dbReference>
<dbReference type="InterPro" id="IPR016181">
    <property type="entry name" value="Acyl_CoA_acyltransferase"/>
</dbReference>
<comment type="caution">
    <text evidence="4">The sequence shown here is derived from an EMBL/GenBank/DDBJ whole genome shotgun (WGS) entry which is preliminary data.</text>
</comment>
<dbReference type="CDD" id="cd04301">
    <property type="entry name" value="NAT_SF"/>
    <property type="match status" value="1"/>
</dbReference>
<dbReference type="AlphaFoldDB" id="A0A062VG04"/>
<keyword evidence="1 4" id="KW-0808">Transferase</keyword>
<evidence type="ECO:0000313" key="5">
    <source>
        <dbReference type="Proteomes" id="UP000027100"/>
    </source>
</evidence>
<dbReference type="PANTHER" id="PTHR43877">
    <property type="entry name" value="AMINOALKYLPHOSPHONATE N-ACETYLTRANSFERASE-RELATED-RELATED"/>
    <property type="match status" value="1"/>
</dbReference>
<dbReference type="Gene3D" id="3.40.630.30">
    <property type="match status" value="1"/>
</dbReference>
<dbReference type="GO" id="GO:0016747">
    <property type="term" value="F:acyltransferase activity, transferring groups other than amino-acyl groups"/>
    <property type="evidence" value="ECO:0007669"/>
    <property type="project" value="InterPro"/>
</dbReference>
<proteinExistence type="predicted"/>
<organism evidence="4 5">
    <name type="scientific">Hyphomonas polymorpha PS728</name>
    <dbReference type="NCBI Taxonomy" id="1280954"/>
    <lineage>
        <taxon>Bacteria</taxon>
        <taxon>Pseudomonadati</taxon>
        <taxon>Pseudomonadota</taxon>
        <taxon>Alphaproteobacteria</taxon>
        <taxon>Hyphomonadales</taxon>
        <taxon>Hyphomonadaceae</taxon>
        <taxon>Hyphomonas</taxon>
    </lineage>
</organism>
<dbReference type="EMBL" id="ARYM01000005">
    <property type="protein sequence ID" value="KCZ99344.1"/>
    <property type="molecule type" value="Genomic_DNA"/>
</dbReference>
<evidence type="ECO:0000256" key="1">
    <source>
        <dbReference type="ARBA" id="ARBA00022679"/>
    </source>
</evidence>
<dbReference type="STRING" id="1280954.HPO_05392"/>
<dbReference type="Proteomes" id="UP000027100">
    <property type="component" value="Unassembled WGS sequence"/>
</dbReference>
<evidence type="ECO:0000256" key="2">
    <source>
        <dbReference type="ARBA" id="ARBA00023315"/>
    </source>
</evidence>
<dbReference type="InterPro" id="IPR000182">
    <property type="entry name" value="GNAT_dom"/>
</dbReference>
<keyword evidence="5" id="KW-1185">Reference proteome</keyword>
<dbReference type="PATRIC" id="fig|1280954.3.peg.1100"/>
<dbReference type="PROSITE" id="PS51186">
    <property type="entry name" value="GNAT"/>
    <property type="match status" value="1"/>
</dbReference>
<keyword evidence="2" id="KW-0012">Acyltransferase</keyword>
<gene>
    <name evidence="4" type="ORF">HPO_05392</name>
</gene>
<evidence type="ECO:0000259" key="3">
    <source>
        <dbReference type="PROSITE" id="PS51186"/>
    </source>
</evidence>
<feature type="domain" description="N-acetyltransferase" evidence="3">
    <location>
        <begin position="10"/>
        <end position="179"/>
    </location>
</feature>